<organism evidence="1 2">
    <name type="scientific">Trifolium medium</name>
    <dbReference type="NCBI Taxonomy" id="97028"/>
    <lineage>
        <taxon>Eukaryota</taxon>
        <taxon>Viridiplantae</taxon>
        <taxon>Streptophyta</taxon>
        <taxon>Embryophyta</taxon>
        <taxon>Tracheophyta</taxon>
        <taxon>Spermatophyta</taxon>
        <taxon>Magnoliopsida</taxon>
        <taxon>eudicotyledons</taxon>
        <taxon>Gunneridae</taxon>
        <taxon>Pentapetalae</taxon>
        <taxon>rosids</taxon>
        <taxon>fabids</taxon>
        <taxon>Fabales</taxon>
        <taxon>Fabaceae</taxon>
        <taxon>Papilionoideae</taxon>
        <taxon>50 kb inversion clade</taxon>
        <taxon>NPAAA clade</taxon>
        <taxon>Hologalegina</taxon>
        <taxon>IRL clade</taxon>
        <taxon>Trifolieae</taxon>
        <taxon>Trifolium</taxon>
    </lineage>
</organism>
<accession>A0A392VGS1</accession>
<dbReference type="EMBL" id="LXQA011145808">
    <property type="protein sequence ID" value="MCI86622.1"/>
    <property type="molecule type" value="Genomic_DNA"/>
</dbReference>
<keyword evidence="2" id="KW-1185">Reference proteome</keyword>
<protein>
    <submittedName>
        <fullName evidence="1">Uncharacterized protein</fullName>
    </submittedName>
</protein>
<feature type="non-terminal residue" evidence="1">
    <location>
        <position position="1"/>
    </location>
</feature>
<evidence type="ECO:0000313" key="1">
    <source>
        <dbReference type="EMBL" id="MCI86622.1"/>
    </source>
</evidence>
<reference evidence="1 2" key="1">
    <citation type="journal article" date="2018" name="Front. Plant Sci.">
        <title>Red Clover (Trifolium pratense) and Zigzag Clover (T. medium) - A Picture of Genomic Similarities and Differences.</title>
        <authorList>
            <person name="Dluhosova J."/>
            <person name="Istvanek J."/>
            <person name="Nedelnik J."/>
            <person name="Repkova J."/>
        </authorList>
    </citation>
    <scope>NUCLEOTIDE SEQUENCE [LARGE SCALE GENOMIC DNA]</scope>
    <source>
        <strain evidence="2">cv. 10/8</strain>
        <tissue evidence="1">Leaf</tissue>
    </source>
</reference>
<dbReference type="Proteomes" id="UP000265520">
    <property type="component" value="Unassembled WGS sequence"/>
</dbReference>
<evidence type="ECO:0000313" key="2">
    <source>
        <dbReference type="Proteomes" id="UP000265520"/>
    </source>
</evidence>
<comment type="caution">
    <text evidence="1">The sequence shown here is derived from an EMBL/GenBank/DDBJ whole genome shotgun (WGS) entry which is preliminary data.</text>
</comment>
<name>A0A392VGS1_9FABA</name>
<dbReference type="AlphaFoldDB" id="A0A392VGS1"/>
<sequence length="45" mass="5259">YRMWCFTLGRNMRIDDVDTSSFWGRVFVEVIEPLGVSTESSSERV</sequence>
<proteinExistence type="predicted"/>